<dbReference type="Pfam" id="PF01663">
    <property type="entry name" value="Phosphodiest"/>
    <property type="match status" value="1"/>
</dbReference>
<evidence type="ECO:0000313" key="2">
    <source>
        <dbReference type="Proteomes" id="UP000244240"/>
    </source>
</evidence>
<dbReference type="PANTHER" id="PTHR10151">
    <property type="entry name" value="ECTONUCLEOTIDE PYROPHOSPHATASE/PHOSPHODIESTERASE"/>
    <property type="match status" value="1"/>
</dbReference>
<proteinExistence type="predicted"/>
<dbReference type="GO" id="GO:0016787">
    <property type="term" value="F:hydrolase activity"/>
    <property type="evidence" value="ECO:0007669"/>
    <property type="project" value="UniProtKB-ARBA"/>
</dbReference>
<keyword evidence="2" id="KW-1185">Reference proteome</keyword>
<gene>
    <name evidence="1" type="ORF">C8P63_10338</name>
</gene>
<accession>A0A2T6C7K6</accession>
<dbReference type="InterPro" id="IPR017850">
    <property type="entry name" value="Alkaline_phosphatase_core_sf"/>
</dbReference>
<comment type="caution">
    <text evidence="1">The sequence shown here is derived from an EMBL/GenBank/DDBJ whole genome shotgun (WGS) entry which is preliminary data.</text>
</comment>
<name>A0A2T6C7K6_9BACL</name>
<sequence>MLILPLMAVVITGCLNHSWNKPKQPEKDFHRMEARSGRPVIWLMVDSLMAPGMDQGMKKGELPALSFLIRNGIYQKEAVNVFPTMSVSIDASLLTGEYPDRHGVPGLIWYDTKEQRLVNYGTGLMEVVRGGVNPALMDTARNLNQQHLNREAKTLYEELGERGFTTGNVNGMIYRGHTDHTLTFQKWISATTALPERMNVKGPDFLALGAFANPLKGLRSLPDSVASSFGMNNRYSVETAKVLAKKNRLPDFMFVYLPDLDKPIHAEGPGKSEMKELKKLDRQIGELMNSFGSWEEALKHAVWIVSGDSGSTPVLASNEDPVVPLDRLLGDFELLEAGKTPGEKTEVVLAVNERSAFVYSLKEDIRLEWLAESLQKDRRIDVIAWSDPEGWIHVRNAALGEKEMRYRKGDEWTDVYGQRWQLDGDPDVLDLAVQPRGGRLSYGDFPDALARLEASLHSHPGRFLIVNARPGYELADKHSPTHKGGAGHGSLHRIDSVFPVVIAGTDRRPKHWRIVDFKPFVLELLESGKKKPDIKEPAQM</sequence>
<reference evidence="1 2" key="1">
    <citation type="submission" date="2018-04" db="EMBL/GenBank/DDBJ databases">
        <title>Genomic Encyclopedia of Archaeal and Bacterial Type Strains, Phase II (KMG-II): from individual species to whole genera.</title>
        <authorList>
            <person name="Goeker M."/>
        </authorList>
    </citation>
    <scope>NUCLEOTIDE SEQUENCE [LARGE SCALE GENOMIC DNA]</scope>
    <source>
        <strain evidence="1 2">DSM 45787</strain>
    </source>
</reference>
<dbReference type="Proteomes" id="UP000244240">
    <property type="component" value="Unassembled WGS sequence"/>
</dbReference>
<protein>
    <submittedName>
        <fullName evidence="1">Putative AlkP superfamily pyrophosphatase or phosphodiesterase</fullName>
    </submittedName>
</protein>
<dbReference type="PANTHER" id="PTHR10151:SF120">
    <property type="entry name" value="BIS(5'-ADENOSYL)-TRIPHOSPHATASE"/>
    <property type="match status" value="1"/>
</dbReference>
<dbReference type="InterPro" id="IPR002591">
    <property type="entry name" value="Phosphodiest/P_Trfase"/>
</dbReference>
<dbReference type="RefSeq" id="WP_245920659.1">
    <property type="nucleotide sequence ID" value="NZ_QBKR01000003.1"/>
</dbReference>
<organism evidence="1 2">
    <name type="scientific">Melghirimyces profundicolus</name>
    <dbReference type="NCBI Taxonomy" id="1242148"/>
    <lineage>
        <taxon>Bacteria</taxon>
        <taxon>Bacillati</taxon>
        <taxon>Bacillota</taxon>
        <taxon>Bacilli</taxon>
        <taxon>Bacillales</taxon>
        <taxon>Thermoactinomycetaceae</taxon>
        <taxon>Melghirimyces</taxon>
    </lineage>
</organism>
<evidence type="ECO:0000313" key="1">
    <source>
        <dbReference type="EMBL" id="PTX64256.1"/>
    </source>
</evidence>
<dbReference type="AlphaFoldDB" id="A0A2T6C7K6"/>
<dbReference type="SUPFAM" id="SSF53649">
    <property type="entry name" value="Alkaline phosphatase-like"/>
    <property type="match status" value="1"/>
</dbReference>
<dbReference type="EMBL" id="QBKR01000003">
    <property type="protein sequence ID" value="PTX64256.1"/>
    <property type="molecule type" value="Genomic_DNA"/>
</dbReference>
<dbReference type="Gene3D" id="3.40.720.10">
    <property type="entry name" value="Alkaline Phosphatase, subunit A"/>
    <property type="match status" value="1"/>
</dbReference>